<feature type="domain" description="HTH araC/xylS-type" evidence="3">
    <location>
        <begin position="208"/>
        <end position="306"/>
    </location>
</feature>
<dbReference type="PANTHER" id="PTHR43130:SF3">
    <property type="entry name" value="HTH-TYPE TRANSCRIPTIONAL REGULATOR RV1931C"/>
    <property type="match status" value="1"/>
</dbReference>
<accession>A0ABT9MYF3</accession>
<evidence type="ECO:0000259" key="3">
    <source>
        <dbReference type="PROSITE" id="PS01124"/>
    </source>
</evidence>
<dbReference type="PANTHER" id="PTHR43130">
    <property type="entry name" value="ARAC-FAMILY TRANSCRIPTIONAL REGULATOR"/>
    <property type="match status" value="1"/>
</dbReference>
<protein>
    <submittedName>
        <fullName evidence="4">Transcriptional regulator GlxA family with amidase domain</fullName>
    </submittedName>
</protein>
<dbReference type="InterPro" id="IPR009057">
    <property type="entry name" value="Homeodomain-like_sf"/>
</dbReference>
<evidence type="ECO:0000313" key="4">
    <source>
        <dbReference type="EMBL" id="MDP9796071.1"/>
    </source>
</evidence>
<proteinExistence type="predicted"/>
<dbReference type="CDD" id="cd03137">
    <property type="entry name" value="GATase1_AraC_1"/>
    <property type="match status" value="1"/>
</dbReference>
<dbReference type="InterPro" id="IPR052158">
    <property type="entry name" value="INH-QAR"/>
</dbReference>
<evidence type="ECO:0000256" key="1">
    <source>
        <dbReference type="ARBA" id="ARBA00023015"/>
    </source>
</evidence>
<dbReference type="RefSeq" id="WP_306832372.1">
    <property type="nucleotide sequence ID" value="NZ_JAUSRA010000001.1"/>
</dbReference>
<dbReference type="EMBL" id="JAUSRA010000001">
    <property type="protein sequence ID" value="MDP9796071.1"/>
    <property type="molecule type" value="Genomic_DNA"/>
</dbReference>
<dbReference type="Gene3D" id="1.10.10.60">
    <property type="entry name" value="Homeodomain-like"/>
    <property type="match status" value="1"/>
</dbReference>
<dbReference type="Pfam" id="PF01965">
    <property type="entry name" value="DJ-1_PfpI"/>
    <property type="match status" value="1"/>
</dbReference>
<dbReference type="Pfam" id="PF12833">
    <property type="entry name" value="HTH_18"/>
    <property type="match status" value="1"/>
</dbReference>
<dbReference type="PROSITE" id="PS01124">
    <property type="entry name" value="HTH_ARAC_FAMILY_2"/>
    <property type="match status" value="1"/>
</dbReference>
<dbReference type="SUPFAM" id="SSF46689">
    <property type="entry name" value="Homeodomain-like"/>
    <property type="match status" value="2"/>
</dbReference>
<dbReference type="Proteomes" id="UP001240984">
    <property type="component" value="Unassembled WGS sequence"/>
</dbReference>
<evidence type="ECO:0000313" key="5">
    <source>
        <dbReference type="Proteomes" id="UP001240984"/>
    </source>
</evidence>
<keyword evidence="2" id="KW-0804">Transcription</keyword>
<organism evidence="4 5">
    <name type="scientific">Catenuloplanes nepalensis</name>
    <dbReference type="NCBI Taxonomy" id="587533"/>
    <lineage>
        <taxon>Bacteria</taxon>
        <taxon>Bacillati</taxon>
        <taxon>Actinomycetota</taxon>
        <taxon>Actinomycetes</taxon>
        <taxon>Micromonosporales</taxon>
        <taxon>Micromonosporaceae</taxon>
        <taxon>Catenuloplanes</taxon>
    </lineage>
</organism>
<dbReference type="SUPFAM" id="SSF52317">
    <property type="entry name" value="Class I glutamine amidotransferase-like"/>
    <property type="match status" value="1"/>
</dbReference>
<evidence type="ECO:0000256" key="2">
    <source>
        <dbReference type="ARBA" id="ARBA00023163"/>
    </source>
</evidence>
<comment type="caution">
    <text evidence="4">The sequence shown here is derived from an EMBL/GenBank/DDBJ whole genome shotgun (WGS) entry which is preliminary data.</text>
</comment>
<reference evidence="4 5" key="1">
    <citation type="submission" date="2023-07" db="EMBL/GenBank/DDBJ databases">
        <title>Sequencing the genomes of 1000 actinobacteria strains.</title>
        <authorList>
            <person name="Klenk H.-P."/>
        </authorList>
    </citation>
    <scope>NUCLEOTIDE SEQUENCE [LARGE SCALE GENOMIC DNA]</scope>
    <source>
        <strain evidence="4 5">DSM 44710</strain>
    </source>
</reference>
<keyword evidence="5" id="KW-1185">Reference proteome</keyword>
<dbReference type="SMART" id="SM00342">
    <property type="entry name" value="HTH_ARAC"/>
    <property type="match status" value="1"/>
</dbReference>
<dbReference type="Gene3D" id="3.40.50.880">
    <property type="match status" value="1"/>
</dbReference>
<dbReference type="InterPro" id="IPR018060">
    <property type="entry name" value="HTH_AraC"/>
</dbReference>
<sequence>MTIRLSQVAVLVEEQASAFEVGAITEMLGPPHYDVTICAPAAGVEMRGGLLAPAAGGLDTLSGAGTVVIPDRPLTTVSAEPVTSALRAAHARGARMIAFGGGVFTLAAAGVLDGRRATTHRELAHTLQERFPGVRVEADPLFVDDGDVLTAAGSAAALDLGLHVIRTDHGAEVCCAVAKRLAFPVHRDGFQSQSVDRALPAIRDESVTPLLTWAQSRLHEPVGVAELAAAAGISVATLHRRFAAQVGVTPLAWLTRGRLLIACRLLERGETRIEVVARRSGLGTASHLRVVMRRELGLTPTEYQRRYAAVTTGR</sequence>
<name>A0ABT9MYF3_9ACTN</name>
<dbReference type="InterPro" id="IPR002818">
    <property type="entry name" value="DJ-1/PfpI"/>
</dbReference>
<keyword evidence="1" id="KW-0805">Transcription regulation</keyword>
<dbReference type="InterPro" id="IPR029062">
    <property type="entry name" value="Class_I_gatase-like"/>
</dbReference>
<gene>
    <name evidence="4" type="ORF">J2S43_004583</name>
</gene>